<gene>
    <name evidence="1" type="ordered locus">SpyM3_0974</name>
</gene>
<proteinExistence type="predicted"/>
<organism evidence="1 2">
    <name type="scientific">Streptococcus pyogenes serotype M3 (strain ATCC BAA-595 / MGAS315)</name>
    <dbReference type="NCBI Taxonomy" id="198466"/>
    <lineage>
        <taxon>Bacteria</taxon>
        <taxon>Bacillati</taxon>
        <taxon>Bacillota</taxon>
        <taxon>Bacilli</taxon>
        <taxon>Lactobacillales</taxon>
        <taxon>Streptococcaceae</taxon>
        <taxon>Streptococcus</taxon>
    </lineage>
</organism>
<dbReference type="RefSeq" id="WP_011054591.1">
    <property type="nucleotide sequence ID" value="NC_004070.1"/>
</dbReference>
<sequence length="259" mass="29519">MTTLEKQLPKITKTCFVVTAIGQNGSPERIQADKVLKYLIEPVCREFGYKVVRVDKESTNGDINESIINHLKSDELVIADMTGHNANAFYEFGFRQALGLPLIPIIKHTEKLPFDVIARRTVFYDTDVAEIENSKERLRNMVHDVDAFVMPSQRSQSELNLQSIDSKLNEVLNLLKKDNPKTKPATPTKVKTHEDSRKFNENLIANLKINNEDIKLKSVETLQQSLQRIITDQNSSDTINASFLKRESFPQLSLSDKKF</sequence>
<evidence type="ECO:0000313" key="2">
    <source>
        <dbReference type="Proteomes" id="UP000000564"/>
    </source>
</evidence>
<name>A0A0H2UUT7_STRP3</name>
<evidence type="ECO:0008006" key="3">
    <source>
        <dbReference type="Google" id="ProtNLM"/>
    </source>
</evidence>
<reference evidence="1 2" key="1">
    <citation type="journal article" date="2002" name="Proc. Natl. Acad. Sci. U.S.A.">
        <title>Genome sequence of a serotype M3 strain of group A Streptococcus: phage-encoded toxins, the high-virulence phenotype, and clone emergence.</title>
        <authorList>
            <person name="Beres S.B."/>
            <person name="Sylva G.L."/>
            <person name="Barbian K.D."/>
            <person name="Lei B."/>
            <person name="Hoff J.S."/>
            <person name="Mammarella N.D."/>
            <person name="Liu M.Y."/>
            <person name="Smoot J.C."/>
            <person name="Porcella S.F."/>
            <person name="Parkins L.D."/>
            <person name="Campbell D.S."/>
            <person name="Smith T.M."/>
            <person name="McCormick J.K."/>
            <person name="Leung D.Y."/>
            <person name="Schlievert P.M."/>
            <person name="Musser J.M."/>
        </authorList>
    </citation>
    <scope>NUCLEOTIDE SEQUENCE [LARGE SCALE GENOMIC DNA]</scope>
    <source>
        <strain evidence="2">ATCC BAA-595 / MGAS315</strain>
    </source>
</reference>
<dbReference type="EMBL" id="AE014074">
    <property type="protein sequence ID" value="AAM79581.1"/>
    <property type="molecule type" value="Genomic_DNA"/>
</dbReference>
<dbReference type="KEGG" id="spg:SpyM3_0974"/>
<dbReference type="Proteomes" id="UP000000564">
    <property type="component" value="Chromosome"/>
</dbReference>
<accession>A0A0H2UUT7</accession>
<dbReference type="HOGENOM" id="CLU_078780_2_0_9"/>
<evidence type="ECO:0000313" key="1">
    <source>
        <dbReference type="EMBL" id="AAM79581.1"/>
    </source>
</evidence>
<protein>
    <recommendedName>
        <fullName evidence="3">Nucleoside 2-deoxyribosyltransferase</fullName>
    </recommendedName>
</protein>
<dbReference type="AlphaFoldDB" id="A0A0H2UUT7"/>